<dbReference type="Pfam" id="PF00252">
    <property type="entry name" value="Ribosomal_L16"/>
    <property type="match status" value="1"/>
</dbReference>
<dbReference type="InterPro" id="IPR016180">
    <property type="entry name" value="Ribosomal_uL16_dom"/>
</dbReference>
<dbReference type="PRINTS" id="PR00060">
    <property type="entry name" value="RIBOSOMALL16"/>
</dbReference>
<reference evidence="5" key="1">
    <citation type="journal article" date="2000" name="Trends Biochem. Sci.">
        <title>A novel motif for identifying rps3 homologs in fungal mitochondrial genomes.</title>
        <authorList>
            <person name="Bullerwell C.E."/>
            <person name="Burger G."/>
            <person name="Lang B.F."/>
        </authorList>
    </citation>
    <scope>NUCLEOTIDE SEQUENCE</scope>
    <source>
        <strain evidence="5">ATCC 50154</strain>
    </source>
</reference>
<dbReference type="InParanoid" id="Q8HIU2"/>
<name>Q8HIU2_MONBE</name>
<dbReference type="PANTHER" id="PTHR12220">
    <property type="entry name" value="50S/60S RIBOSOMAL PROTEIN L16"/>
    <property type="match status" value="1"/>
</dbReference>
<reference evidence="5" key="3">
    <citation type="journal article" date="2002" name="Curr. Biol.">
        <title>The closest unicellular relatives of animals.</title>
        <authorList>
            <person name="Lang B.F."/>
            <person name="O'Kelly C."/>
            <person name="Nerad T."/>
            <person name="Gray M.W."/>
            <person name="Burger G."/>
        </authorList>
    </citation>
    <scope>NUCLEOTIDE SEQUENCE</scope>
    <source>
        <strain evidence="5">ATCC 50154</strain>
    </source>
</reference>
<dbReference type="AlphaFoldDB" id="Q8HIU2"/>
<evidence type="ECO:0000256" key="3">
    <source>
        <dbReference type="ARBA" id="ARBA00023274"/>
    </source>
</evidence>
<dbReference type="SUPFAM" id="SSF54686">
    <property type="entry name" value="Ribosomal protein L16p/L10e"/>
    <property type="match status" value="1"/>
</dbReference>
<dbReference type="PROSITE" id="PS00701">
    <property type="entry name" value="RIBOSOMAL_L16_2"/>
    <property type="match status" value="1"/>
</dbReference>
<dbReference type="InterPro" id="IPR047873">
    <property type="entry name" value="Ribosomal_uL16"/>
</dbReference>
<dbReference type="Gene3D" id="3.90.1170.10">
    <property type="entry name" value="Ribosomal protein L10e/L16"/>
    <property type="match status" value="1"/>
</dbReference>
<evidence type="ECO:0000313" key="5">
    <source>
        <dbReference type="EMBL" id="AAN28342.1"/>
    </source>
</evidence>
<sequence length="177" mass="20357">MLNKRPKRTKYSKYQKGRINSNLPVNKSNLFQKNLENKDFRYLLIAMEPLRLTASHIAAGELAIKRELNIKFKSSNLSITDIEGNKINIKGDYNLHVFPHLPVTKKPAEVRMGKGKGSIDYWMTRIRIGSPIFELKFKNANINNNKNIQIRCFNIAKQIFDVVNSKLGIKTKIVKVS</sequence>
<dbReference type="CDD" id="cd01433">
    <property type="entry name" value="Ribosomal_L16_L10e"/>
    <property type="match status" value="1"/>
</dbReference>
<accession>Q8HIU2</accession>
<organism evidence="5">
    <name type="scientific">Monosiga brevicollis</name>
    <name type="common">Choanoflagellate</name>
    <dbReference type="NCBI Taxonomy" id="81824"/>
    <lineage>
        <taxon>Eukaryota</taxon>
        <taxon>Choanoflagellata</taxon>
        <taxon>Craspedida</taxon>
        <taxon>Salpingoecidae</taxon>
        <taxon>Monosiga</taxon>
    </lineage>
</organism>
<reference evidence="5" key="2">
    <citation type="submission" date="2000-06" db="EMBL/GenBank/DDBJ databases">
        <authorList>
            <person name="Lang F.B."/>
            <person name="Bullerwell C."/>
        </authorList>
    </citation>
    <scope>NUCLEOTIDE SEQUENCE</scope>
    <source>
        <strain evidence="5">ATCC 50154</strain>
    </source>
</reference>
<dbReference type="InterPro" id="IPR036920">
    <property type="entry name" value="Ribosomal_uL16_sf"/>
</dbReference>
<dbReference type="RefSeq" id="NP_696971.1">
    <property type="nucleotide sequence ID" value="NC_004309.1"/>
</dbReference>
<dbReference type="EMBL" id="AF538053">
    <property type="protein sequence ID" value="AAN28342.1"/>
    <property type="molecule type" value="Genomic_DNA"/>
</dbReference>
<dbReference type="GO" id="GO:0003735">
    <property type="term" value="F:structural constituent of ribosome"/>
    <property type="evidence" value="ECO:0000318"/>
    <property type="project" value="GO_Central"/>
</dbReference>
<evidence type="ECO:0000256" key="2">
    <source>
        <dbReference type="ARBA" id="ARBA00022980"/>
    </source>
</evidence>
<dbReference type="GeneID" id="805246"/>
<protein>
    <submittedName>
        <fullName evidence="5">Ribosomal protein L16</fullName>
    </submittedName>
</protein>
<keyword evidence="5" id="KW-0496">Mitochondrion</keyword>
<dbReference type="PANTHER" id="PTHR12220:SF13">
    <property type="entry name" value="LARGE RIBOSOMAL SUBUNIT PROTEIN UL16M"/>
    <property type="match status" value="1"/>
</dbReference>
<dbReference type="InterPro" id="IPR020798">
    <property type="entry name" value="Ribosomal_uL16_CS"/>
</dbReference>
<proteinExistence type="inferred from homology"/>
<dbReference type="GO" id="GO:0019843">
    <property type="term" value="F:rRNA binding"/>
    <property type="evidence" value="ECO:0000318"/>
    <property type="project" value="GO_Central"/>
</dbReference>
<evidence type="ECO:0000256" key="4">
    <source>
        <dbReference type="RuleBase" id="RU004413"/>
    </source>
</evidence>
<keyword evidence="3 4" id="KW-0687">Ribonucleoprotein</keyword>
<keyword evidence="2 4" id="KW-0689">Ribosomal protein</keyword>
<gene>
    <name evidence="5" type="primary">rpl16</name>
</gene>
<dbReference type="GO" id="GO:0032543">
    <property type="term" value="P:mitochondrial translation"/>
    <property type="evidence" value="ECO:0000318"/>
    <property type="project" value="GO_Central"/>
</dbReference>
<dbReference type="InterPro" id="IPR000114">
    <property type="entry name" value="Ribosomal_uL16_bact-type"/>
</dbReference>
<dbReference type="STRING" id="81824.Q8HIU2"/>
<dbReference type="GO" id="GO:0005762">
    <property type="term" value="C:mitochondrial large ribosomal subunit"/>
    <property type="evidence" value="ECO:0000318"/>
    <property type="project" value="GO_Central"/>
</dbReference>
<evidence type="ECO:0000256" key="1">
    <source>
        <dbReference type="ARBA" id="ARBA00008931"/>
    </source>
</evidence>
<comment type="similarity">
    <text evidence="1 4">Belongs to the universal ribosomal protein uL16 family.</text>
</comment>
<geneLocation type="mitochondrion" evidence="5"/>